<evidence type="ECO:0000256" key="3">
    <source>
        <dbReference type="ARBA" id="ARBA00023015"/>
    </source>
</evidence>
<dbReference type="Proteomes" id="UP001295463">
    <property type="component" value="Chromosome"/>
</dbReference>
<dbReference type="PANTHER" id="PTHR32071:SF116">
    <property type="entry name" value="TRANSCRIPTIONAL REGULATORY PROTEIN GLRR"/>
    <property type="match status" value="1"/>
</dbReference>
<dbReference type="Pfam" id="PF00158">
    <property type="entry name" value="Sigma54_activat"/>
    <property type="match status" value="1"/>
</dbReference>
<evidence type="ECO:0000259" key="7">
    <source>
        <dbReference type="PROSITE" id="PS50045"/>
    </source>
</evidence>
<dbReference type="Pfam" id="PF00072">
    <property type="entry name" value="Response_reg"/>
    <property type="match status" value="1"/>
</dbReference>
<dbReference type="InterPro" id="IPR009057">
    <property type="entry name" value="Homeodomain-like_sf"/>
</dbReference>
<dbReference type="InterPro" id="IPR001789">
    <property type="entry name" value="Sig_transdc_resp-reg_receiver"/>
</dbReference>
<evidence type="ECO:0000256" key="4">
    <source>
        <dbReference type="ARBA" id="ARBA00023125"/>
    </source>
</evidence>
<dbReference type="SUPFAM" id="SSF52540">
    <property type="entry name" value="P-loop containing nucleoside triphosphate hydrolases"/>
    <property type="match status" value="1"/>
</dbReference>
<keyword evidence="6" id="KW-0597">Phosphoprotein</keyword>
<dbReference type="Gene3D" id="3.40.50.300">
    <property type="entry name" value="P-loop containing nucleotide triphosphate hydrolases"/>
    <property type="match status" value="1"/>
</dbReference>
<reference evidence="9 10" key="1">
    <citation type="submission" date="2022-03" db="EMBL/GenBank/DDBJ databases">
        <authorList>
            <person name="Koch H."/>
        </authorList>
    </citation>
    <scope>NUCLEOTIDE SEQUENCE [LARGE SCALE GENOMIC DNA]</scope>
    <source>
        <strain evidence="9 10">G1</strain>
    </source>
</reference>
<dbReference type="EMBL" id="OW150024">
    <property type="protein sequence ID" value="CAH2030820.1"/>
    <property type="molecule type" value="Genomic_DNA"/>
</dbReference>
<dbReference type="Pfam" id="PF25601">
    <property type="entry name" value="AAA_lid_14"/>
    <property type="match status" value="1"/>
</dbReference>
<dbReference type="InterPro" id="IPR027417">
    <property type="entry name" value="P-loop_NTPase"/>
</dbReference>
<evidence type="ECO:0000256" key="1">
    <source>
        <dbReference type="ARBA" id="ARBA00022741"/>
    </source>
</evidence>
<dbReference type="SUPFAM" id="SSF52172">
    <property type="entry name" value="CheY-like"/>
    <property type="match status" value="1"/>
</dbReference>
<keyword evidence="2" id="KW-0067">ATP-binding</keyword>
<dbReference type="SUPFAM" id="SSF46689">
    <property type="entry name" value="Homeodomain-like"/>
    <property type="match status" value="1"/>
</dbReference>
<dbReference type="PROSITE" id="PS50045">
    <property type="entry name" value="SIGMA54_INTERACT_4"/>
    <property type="match status" value="1"/>
</dbReference>
<dbReference type="SMART" id="SM00382">
    <property type="entry name" value="AAA"/>
    <property type="match status" value="1"/>
</dbReference>
<protein>
    <submittedName>
        <fullName evidence="9">DNA-binding transcriptional activator GlrR</fullName>
    </submittedName>
</protein>
<dbReference type="InterPro" id="IPR025944">
    <property type="entry name" value="Sigma_54_int_dom_CS"/>
</dbReference>
<keyword evidence="3" id="KW-0805">Transcription regulation</keyword>
<dbReference type="PROSITE" id="PS50110">
    <property type="entry name" value="RESPONSE_REGULATORY"/>
    <property type="match status" value="1"/>
</dbReference>
<evidence type="ECO:0000259" key="8">
    <source>
        <dbReference type="PROSITE" id="PS50110"/>
    </source>
</evidence>
<dbReference type="Gene3D" id="3.40.50.2300">
    <property type="match status" value="1"/>
</dbReference>
<dbReference type="RefSeq" id="WP_305731693.1">
    <property type="nucleotide sequence ID" value="NZ_OW150024.1"/>
</dbReference>
<dbReference type="Gene3D" id="1.10.8.60">
    <property type="match status" value="1"/>
</dbReference>
<keyword evidence="1" id="KW-0547">Nucleotide-binding</keyword>
<dbReference type="GO" id="GO:0003677">
    <property type="term" value="F:DNA binding"/>
    <property type="evidence" value="ECO:0007669"/>
    <property type="project" value="UniProtKB-KW"/>
</dbReference>
<dbReference type="PANTHER" id="PTHR32071">
    <property type="entry name" value="TRANSCRIPTIONAL REGULATORY PROTEIN"/>
    <property type="match status" value="1"/>
</dbReference>
<feature type="modified residue" description="4-aspartylphosphate" evidence="6">
    <location>
        <position position="57"/>
    </location>
</feature>
<sequence>MSGTTHGTLLAVDDDRNLLKIIAMRLETLGYAVTAARTGQEARDLLSRQTFDLAVIDLHLKEQDGITLMEELHQLSPDMPVIILTAFGSIESAVDAMRRGAATYLTKPFDARELALHVERALESRRLTSEIRRLKGLLAERHDAVHIVARSEPMRRVLEVVSQIARNDSTVYIHGESGTGKEVMARAIHLASARAEEPFVAINCAALPETLLESELFGHEKGAFTGAVKSSKGLFAQAHGGTILLDEIGDMPLSIQAKFLRVLQERQFYPVGGERPLAVDVRVIVATNRNLEELVREGLFREDLYYRVNVIPITLPPLRERREDIPLLAEAFLTKYSRRMKKRIKGFSPAAVQRLMLHDWPGNVRELENAIEYAVAMTLQEVITEGHILPAKSVGIAETPKPLKQARDEFEAGYLVRLLELTGGNISNAAALAGKYRADLYNLLKKHGINPGDFKK</sequence>
<dbReference type="InterPro" id="IPR025662">
    <property type="entry name" value="Sigma_54_int_dom_ATP-bd_1"/>
</dbReference>
<keyword evidence="10" id="KW-1185">Reference proteome</keyword>
<dbReference type="PROSITE" id="PS00675">
    <property type="entry name" value="SIGMA54_INTERACT_1"/>
    <property type="match status" value="1"/>
</dbReference>
<dbReference type="InterPro" id="IPR025943">
    <property type="entry name" value="Sigma_54_int_dom_ATP-bd_2"/>
</dbReference>
<organism evidence="9 10">
    <name type="scientific">Trichlorobacter ammonificans</name>
    <dbReference type="NCBI Taxonomy" id="2916410"/>
    <lineage>
        <taxon>Bacteria</taxon>
        <taxon>Pseudomonadati</taxon>
        <taxon>Thermodesulfobacteriota</taxon>
        <taxon>Desulfuromonadia</taxon>
        <taxon>Geobacterales</taxon>
        <taxon>Geobacteraceae</taxon>
        <taxon>Trichlorobacter</taxon>
    </lineage>
</organism>
<dbReference type="InterPro" id="IPR003593">
    <property type="entry name" value="AAA+_ATPase"/>
</dbReference>
<dbReference type="SMART" id="SM00448">
    <property type="entry name" value="REC"/>
    <property type="match status" value="1"/>
</dbReference>
<name>A0ABN8HFT5_9BACT</name>
<evidence type="ECO:0000313" key="10">
    <source>
        <dbReference type="Proteomes" id="UP001295463"/>
    </source>
</evidence>
<dbReference type="Gene3D" id="1.10.10.60">
    <property type="entry name" value="Homeodomain-like"/>
    <property type="match status" value="1"/>
</dbReference>
<feature type="domain" description="Response regulatory" evidence="8">
    <location>
        <begin position="8"/>
        <end position="122"/>
    </location>
</feature>
<gene>
    <name evidence="9" type="primary">glrR</name>
    <name evidence="9" type="ORF">GEAMG1_1006</name>
</gene>
<dbReference type="InterPro" id="IPR058031">
    <property type="entry name" value="AAA_lid_NorR"/>
</dbReference>
<evidence type="ECO:0000256" key="2">
    <source>
        <dbReference type="ARBA" id="ARBA00022840"/>
    </source>
</evidence>
<accession>A0ABN8HFT5</accession>
<proteinExistence type="predicted"/>
<dbReference type="CDD" id="cd00009">
    <property type="entry name" value="AAA"/>
    <property type="match status" value="1"/>
</dbReference>
<evidence type="ECO:0000256" key="6">
    <source>
        <dbReference type="PROSITE-ProRule" id="PRU00169"/>
    </source>
</evidence>
<evidence type="ECO:0000256" key="5">
    <source>
        <dbReference type="ARBA" id="ARBA00023163"/>
    </source>
</evidence>
<dbReference type="InterPro" id="IPR002078">
    <property type="entry name" value="Sigma_54_int"/>
</dbReference>
<dbReference type="PROSITE" id="PS00676">
    <property type="entry name" value="SIGMA54_INTERACT_2"/>
    <property type="match status" value="1"/>
</dbReference>
<keyword evidence="5" id="KW-0804">Transcription</keyword>
<feature type="domain" description="Sigma-54 factor interaction" evidence="7">
    <location>
        <begin position="147"/>
        <end position="376"/>
    </location>
</feature>
<keyword evidence="4 9" id="KW-0238">DNA-binding</keyword>
<evidence type="ECO:0000313" key="9">
    <source>
        <dbReference type="EMBL" id="CAH2030820.1"/>
    </source>
</evidence>
<dbReference type="InterPro" id="IPR011006">
    <property type="entry name" value="CheY-like_superfamily"/>
</dbReference>
<dbReference type="PROSITE" id="PS00688">
    <property type="entry name" value="SIGMA54_INTERACT_3"/>
    <property type="match status" value="1"/>
</dbReference>